<evidence type="ECO:0000256" key="8">
    <source>
        <dbReference type="ARBA" id="ARBA00023136"/>
    </source>
</evidence>
<sequence length="392" mass="43520">MKKLRKIDLWIVIPYILLLGIGIVMVYSASFYNSLMAGGSTNHYLIKQSEYAVLGLILFYITFMLKEKILKNRRILSLMMIVTMTSLLYLLLRAYFVPSSRINGASAWINLGFFNFQPLELAKLFLIMFLALVLTNKQNRLIKKNGWKEVFHEVFQPLVIVASMIIMVFLQPDIGGALILSLITLVLLSSSTIPGKIIAELSTIVFAVFITMIIVIINCPPAFVKNNYAYQRFLAMQYPFQLEQKAGAQLVNSFYAISNGGVFGVGLGNSIQKRGYLPEPHTDFIMSIISEELGLMGVIFVLGLLLIIILRMVSLGLRSKKTYNSLIYYGVATMILTQIILNVGGLLGMVPLSGVTLPFISYGGSSLLVLSVALGIVLNLEATAKFEKIKKG</sequence>
<evidence type="ECO:0000256" key="10">
    <source>
        <dbReference type="ARBA" id="ARBA00033270"/>
    </source>
</evidence>
<evidence type="ECO:0000256" key="12">
    <source>
        <dbReference type="ARBA" id="ARBA00041185"/>
    </source>
</evidence>
<evidence type="ECO:0000256" key="14">
    <source>
        <dbReference type="ARBA" id="ARBA00044770"/>
    </source>
</evidence>
<proteinExistence type="inferred from homology"/>
<evidence type="ECO:0000256" key="3">
    <source>
        <dbReference type="ARBA" id="ARBA00022679"/>
    </source>
</evidence>
<keyword evidence="18" id="KW-0131">Cell cycle</keyword>
<evidence type="ECO:0000313" key="19">
    <source>
        <dbReference type="Proteomes" id="UP000235649"/>
    </source>
</evidence>
<feature type="transmembrane region" description="Helical" evidence="17">
    <location>
        <begin position="12"/>
        <end position="32"/>
    </location>
</feature>
<feature type="transmembrane region" description="Helical" evidence="17">
    <location>
        <begin position="359"/>
        <end position="380"/>
    </location>
</feature>
<feature type="transmembrane region" description="Helical" evidence="17">
    <location>
        <begin position="116"/>
        <end position="134"/>
    </location>
</feature>
<dbReference type="GO" id="GO:0015648">
    <property type="term" value="F:lipid-linked peptidoglycan transporter activity"/>
    <property type="evidence" value="ECO:0007669"/>
    <property type="project" value="TreeGrafter"/>
</dbReference>
<dbReference type="EMBL" id="NIPR01000006">
    <property type="protein sequence ID" value="PMD72528.1"/>
    <property type="molecule type" value="Genomic_DNA"/>
</dbReference>
<keyword evidence="5" id="KW-0133">Cell shape</keyword>
<keyword evidence="3" id="KW-0808">Transferase</keyword>
<dbReference type="OrthoDB" id="9812661at2"/>
<dbReference type="GO" id="GO:0008360">
    <property type="term" value="P:regulation of cell shape"/>
    <property type="evidence" value="ECO:0007669"/>
    <property type="project" value="UniProtKB-KW"/>
</dbReference>
<evidence type="ECO:0000256" key="4">
    <source>
        <dbReference type="ARBA" id="ARBA00022692"/>
    </source>
</evidence>
<evidence type="ECO:0000256" key="1">
    <source>
        <dbReference type="ARBA" id="ARBA00004141"/>
    </source>
</evidence>
<comment type="catalytic activity">
    <reaction evidence="15">
        <text>[GlcNAc-(1-&gt;4)-Mur2Ac(oyl-L-Ala-gamma-D-Glu-L-Lys-D-Ala-D-Ala)](n)-di-trans,octa-cis-undecaprenyl diphosphate + beta-D-GlcNAc-(1-&gt;4)-Mur2Ac(oyl-L-Ala-gamma-D-Glu-L-Lys-D-Ala-D-Ala)-di-trans,octa-cis-undecaprenyl diphosphate = [GlcNAc-(1-&gt;4)-Mur2Ac(oyl-L-Ala-gamma-D-Glu-L-Lys-D-Ala-D-Ala)](n+1)-di-trans,octa-cis-undecaprenyl diphosphate + di-trans,octa-cis-undecaprenyl diphosphate + H(+)</text>
        <dbReference type="Rhea" id="RHEA:23708"/>
        <dbReference type="Rhea" id="RHEA-COMP:9602"/>
        <dbReference type="Rhea" id="RHEA-COMP:9603"/>
        <dbReference type="ChEBI" id="CHEBI:15378"/>
        <dbReference type="ChEBI" id="CHEBI:58405"/>
        <dbReference type="ChEBI" id="CHEBI:60033"/>
        <dbReference type="ChEBI" id="CHEBI:78435"/>
        <dbReference type="EC" id="2.4.99.28"/>
    </reaction>
</comment>
<dbReference type="GO" id="GO:0032153">
    <property type="term" value="C:cell division site"/>
    <property type="evidence" value="ECO:0007669"/>
    <property type="project" value="TreeGrafter"/>
</dbReference>
<feature type="transmembrane region" description="Helical" evidence="17">
    <location>
        <begin position="201"/>
        <end position="223"/>
    </location>
</feature>
<dbReference type="InterPro" id="IPR018365">
    <property type="entry name" value="Cell_cycle_FtsW-rel_CS"/>
</dbReference>
<evidence type="ECO:0000256" key="16">
    <source>
        <dbReference type="ARBA" id="ARBA00049966"/>
    </source>
</evidence>
<evidence type="ECO:0000256" key="15">
    <source>
        <dbReference type="ARBA" id="ARBA00049902"/>
    </source>
</evidence>
<name>A0A2N7AW14_9LACO</name>
<keyword evidence="8 17" id="KW-0472">Membrane</keyword>
<evidence type="ECO:0000313" key="18">
    <source>
        <dbReference type="EMBL" id="PMD72528.1"/>
    </source>
</evidence>
<dbReference type="GO" id="GO:0005886">
    <property type="term" value="C:plasma membrane"/>
    <property type="evidence" value="ECO:0007669"/>
    <property type="project" value="TreeGrafter"/>
</dbReference>
<reference evidence="18 19" key="1">
    <citation type="submission" date="2017-05" db="EMBL/GenBank/DDBJ databases">
        <title>Lactobacillus nurukis nov., sp. nov., isolated from nuruk.</title>
        <authorList>
            <person name="Kim S.-J."/>
        </authorList>
    </citation>
    <scope>NUCLEOTIDE SEQUENCE [LARGE SCALE GENOMIC DNA]</scope>
    <source>
        <strain evidence="18 19">SYF10-1a</strain>
    </source>
</reference>
<evidence type="ECO:0000256" key="9">
    <source>
        <dbReference type="ARBA" id="ARBA00032370"/>
    </source>
</evidence>
<keyword evidence="19" id="KW-1185">Reference proteome</keyword>
<organism evidence="18 19">
    <name type="scientific">Companilactobacillus nuruki</name>
    <dbReference type="NCBI Taxonomy" id="1993540"/>
    <lineage>
        <taxon>Bacteria</taxon>
        <taxon>Bacillati</taxon>
        <taxon>Bacillota</taxon>
        <taxon>Bacilli</taxon>
        <taxon>Lactobacillales</taxon>
        <taxon>Lactobacillaceae</taxon>
        <taxon>Companilactobacillus</taxon>
    </lineage>
</organism>
<evidence type="ECO:0000256" key="5">
    <source>
        <dbReference type="ARBA" id="ARBA00022960"/>
    </source>
</evidence>
<comment type="function">
    <text evidence="16">Peptidoglycan polymerase that is essential for cell division.</text>
</comment>
<feature type="transmembrane region" description="Helical" evidence="17">
    <location>
        <begin position="293"/>
        <end position="314"/>
    </location>
</feature>
<evidence type="ECO:0000256" key="11">
    <source>
        <dbReference type="ARBA" id="ARBA00038053"/>
    </source>
</evidence>
<evidence type="ECO:0000256" key="17">
    <source>
        <dbReference type="SAM" id="Phobius"/>
    </source>
</evidence>
<dbReference type="InterPro" id="IPR001182">
    <property type="entry name" value="FtsW/RodA"/>
</dbReference>
<dbReference type="GO" id="GO:0009252">
    <property type="term" value="P:peptidoglycan biosynthetic process"/>
    <property type="evidence" value="ECO:0007669"/>
    <property type="project" value="UniProtKB-KW"/>
</dbReference>
<dbReference type="EC" id="2.4.99.28" evidence="14"/>
<evidence type="ECO:0000256" key="6">
    <source>
        <dbReference type="ARBA" id="ARBA00022984"/>
    </source>
</evidence>
<dbReference type="GO" id="GO:0051301">
    <property type="term" value="P:cell division"/>
    <property type="evidence" value="ECO:0007669"/>
    <property type="project" value="UniProtKB-KW"/>
</dbReference>
<comment type="caution">
    <text evidence="18">The sequence shown here is derived from an EMBL/GenBank/DDBJ whole genome shotgun (WGS) entry which is preliminary data.</text>
</comment>
<dbReference type="Proteomes" id="UP000235649">
    <property type="component" value="Unassembled WGS sequence"/>
</dbReference>
<comment type="subcellular location">
    <subcellularLocation>
        <location evidence="1">Membrane</location>
        <topology evidence="1">Multi-pass membrane protein</topology>
    </subcellularLocation>
</comment>
<evidence type="ECO:0000256" key="7">
    <source>
        <dbReference type="ARBA" id="ARBA00022989"/>
    </source>
</evidence>
<dbReference type="PANTHER" id="PTHR30474">
    <property type="entry name" value="CELL CYCLE PROTEIN"/>
    <property type="match status" value="1"/>
</dbReference>
<feature type="transmembrane region" description="Helical" evidence="17">
    <location>
        <begin position="75"/>
        <end position="96"/>
    </location>
</feature>
<keyword evidence="7 17" id="KW-1133">Transmembrane helix</keyword>
<dbReference type="GO" id="GO:0008955">
    <property type="term" value="F:peptidoglycan glycosyltransferase activity"/>
    <property type="evidence" value="ECO:0007669"/>
    <property type="project" value="UniProtKB-EC"/>
</dbReference>
<dbReference type="Pfam" id="PF01098">
    <property type="entry name" value="FTSW_RODA_SPOVE"/>
    <property type="match status" value="1"/>
</dbReference>
<feature type="transmembrane region" description="Helical" evidence="17">
    <location>
        <begin position="44"/>
        <end position="63"/>
    </location>
</feature>
<gene>
    <name evidence="18" type="ORF">CBP76_03570</name>
</gene>
<feature type="transmembrane region" description="Helical" evidence="17">
    <location>
        <begin position="176"/>
        <end position="194"/>
    </location>
</feature>
<evidence type="ECO:0000256" key="2">
    <source>
        <dbReference type="ARBA" id="ARBA00022676"/>
    </source>
</evidence>
<dbReference type="PROSITE" id="PS00428">
    <property type="entry name" value="FTSW_RODA_SPOVE"/>
    <property type="match status" value="1"/>
</dbReference>
<comment type="similarity">
    <text evidence="11">Belongs to the SEDS family. FtsW subfamily.</text>
</comment>
<dbReference type="AlphaFoldDB" id="A0A2N7AW14"/>
<protein>
    <recommendedName>
        <fullName evidence="12">Probable peptidoglycan glycosyltransferase FtsW</fullName>
        <ecNumber evidence="14">2.4.99.28</ecNumber>
    </recommendedName>
    <alternativeName>
        <fullName evidence="13">Cell division protein FtsW</fullName>
    </alternativeName>
    <alternativeName>
        <fullName evidence="10">Cell wall polymerase</fullName>
    </alternativeName>
    <alternativeName>
        <fullName evidence="9">Peptidoglycan polymerase</fullName>
    </alternativeName>
</protein>
<keyword evidence="6" id="KW-0573">Peptidoglycan synthesis</keyword>
<accession>A0A2N7AW14</accession>
<keyword evidence="18" id="KW-0132">Cell division</keyword>
<dbReference type="PANTHER" id="PTHR30474:SF2">
    <property type="entry name" value="PEPTIDOGLYCAN GLYCOSYLTRANSFERASE FTSW-RELATED"/>
    <property type="match status" value="1"/>
</dbReference>
<keyword evidence="4 17" id="KW-0812">Transmembrane</keyword>
<feature type="transmembrane region" description="Helical" evidence="17">
    <location>
        <begin position="326"/>
        <end position="347"/>
    </location>
</feature>
<evidence type="ECO:0000256" key="13">
    <source>
        <dbReference type="ARBA" id="ARBA00041418"/>
    </source>
</evidence>
<keyword evidence="2" id="KW-0328">Glycosyltransferase</keyword>
<dbReference type="RefSeq" id="WP_102195570.1">
    <property type="nucleotide sequence ID" value="NZ_NIPR01000006.1"/>
</dbReference>